<feature type="region of interest" description="Disordered" evidence="1">
    <location>
        <begin position="101"/>
        <end position="120"/>
    </location>
</feature>
<keyword evidence="3" id="KW-1185">Reference proteome</keyword>
<evidence type="ECO:0000313" key="3">
    <source>
        <dbReference type="Proteomes" id="UP001189429"/>
    </source>
</evidence>
<dbReference type="EMBL" id="CAUYUJ010012709">
    <property type="protein sequence ID" value="CAK0834485.1"/>
    <property type="molecule type" value="Genomic_DNA"/>
</dbReference>
<accession>A0ABN9SRF5</accession>
<protein>
    <submittedName>
        <fullName evidence="2">Uncharacterized protein</fullName>
    </submittedName>
</protein>
<organism evidence="2 3">
    <name type="scientific">Prorocentrum cordatum</name>
    <dbReference type="NCBI Taxonomy" id="2364126"/>
    <lineage>
        <taxon>Eukaryota</taxon>
        <taxon>Sar</taxon>
        <taxon>Alveolata</taxon>
        <taxon>Dinophyceae</taxon>
        <taxon>Prorocentrales</taxon>
        <taxon>Prorocentraceae</taxon>
        <taxon>Prorocentrum</taxon>
    </lineage>
</organism>
<gene>
    <name evidence="2" type="ORF">PCOR1329_LOCUS31895</name>
</gene>
<comment type="caution">
    <text evidence="2">The sequence shown here is derived from an EMBL/GenBank/DDBJ whole genome shotgun (WGS) entry which is preliminary data.</text>
</comment>
<proteinExistence type="predicted"/>
<dbReference type="Proteomes" id="UP001189429">
    <property type="component" value="Unassembled WGS sequence"/>
</dbReference>
<sequence>ADELVTYGEGVTKELLRVIAPTQRVEDTEQYADAVPGVLDFSYAEQFEKTVKEKLHDGFDIRAVVQKCSQDTEPFDEEGGDGDGIEESMDEQVVQFDAERAAEPPNQEATEASEKTQEDPVQIGQAVEKLQDGFNSQAEVQKQFLGTEPFDQVGPHDDGIEVDSEVVQEQLGTTSWKCRAGENWLSFDNQSAEIEKAHTNSVR</sequence>
<name>A0ABN9SRF5_9DINO</name>
<evidence type="ECO:0000313" key="2">
    <source>
        <dbReference type="EMBL" id="CAK0834485.1"/>
    </source>
</evidence>
<evidence type="ECO:0000256" key="1">
    <source>
        <dbReference type="SAM" id="MobiDB-lite"/>
    </source>
</evidence>
<reference evidence="2" key="1">
    <citation type="submission" date="2023-10" db="EMBL/GenBank/DDBJ databases">
        <authorList>
            <person name="Chen Y."/>
            <person name="Shah S."/>
            <person name="Dougan E. K."/>
            <person name="Thang M."/>
            <person name="Chan C."/>
        </authorList>
    </citation>
    <scope>NUCLEOTIDE SEQUENCE [LARGE SCALE GENOMIC DNA]</scope>
</reference>
<feature type="non-terminal residue" evidence="2">
    <location>
        <position position="1"/>
    </location>
</feature>